<protein>
    <submittedName>
        <fullName evidence="2">Uncharacterized protein</fullName>
    </submittedName>
</protein>
<keyword evidence="1" id="KW-0472">Membrane</keyword>
<organism evidence="2 3">
    <name type="scientific">Cirrhinus molitorella</name>
    <name type="common">mud carp</name>
    <dbReference type="NCBI Taxonomy" id="172907"/>
    <lineage>
        <taxon>Eukaryota</taxon>
        <taxon>Metazoa</taxon>
        <taxon>Chordata</taxon>
        <taxon>Craniata</taxon>
        <taxon>Vertebrata</taxon>
        <taxon>Euteleostomi</taxon>
        <taxon>Actinopterygii</taxon>
        <taxon>Neopterygii</taxon>
        <taxon>Teleostei</taxon>
        <taxon>Ostariophysi</taxon>
        <taxon>Cypriniformes</taxon>
        <taxon>Cyprinidae</taxon>
        <taxon>Labeoninae</taxon>
        <taxon>Labeonini</taxon>
        <taxon>Cirrhinus</taxon>
    </lineage>
</organism>
<reference evidence="2 3" key="1">
    <citation type="submission" date="2023-09" db="EMBL/GenBank/DDBJ databases">
        <authorList>
            <person name="Wang M."/>
        </authorList>
    </citation>
    <scope>NUCLEOTIDE SEQUENCE [LARGE SCALE GENOMIC DNA]</scope>
    <source>
        <strain evidence="2">GT-2023</strain>
        <tissue evidence="2">Liver</tissue>
    </source>
</reference>
<evidence type="ECO:0000256" key="1">
    <source>
        <dbReference type="SAM" id="Phobius"/>
    </source>
</evidence>
<feature type="non-terminal residue" evidence="2">
    <location>
        <position position="157"/>
    </location>
</feature>
<keyword evidence="3" id="KW-1185">Reference proteome</keyword>
<keyword evidence="1" id="KW-0812">Transmembrane</keyword>
<accession>A0ABR3MWY2</accession>
<dbReference type="Proteomes" id="UP001558613">
    <property type="component" value="Unassembled WGS sequence"/>
</dbReference>
<comment type="caution">
    <text evidence="2">The sequence shown here is derived from an EMBL/GenBank/DDBJ whole genome shotgun (WGS) entry which is preliminary data.</text>
</comment>
<keyword evidence="1" id="KW-1133">Transmembrane helix</keyword>
<sequence length="157" mass="18023">MTRPRIIGPFLSHLFQRTSIEFVDRQSFISSEALDIITVMKYVLYCVFFLLLWITPNTRICASYQGIPLSVVKLWASAFGGEIKSIAAKYSGSQLLQKKYKEFEQSVRVEEIDGIKLVKKLAGKMEQMFHKKAEAIKRLVEAAEEAHLNHEEDPELQ</sequence>
<proteinExistence type="predicted"/>
<name>A0ABR3MWY2_9TELE</name>
<evidence type="ECO:0000313" key="2">
    <source>
        <dbReference type="EMBL" id="KAL1269156.1"/>
    </source>
</evidence>
<evidence type="ECO:0000313" key="3">
    <source>
        <dbReference type="Proteomes" id="UP001558613"/>
    </source>
</evidence>
<dbReference type="EMBL" id="JAYMGO010000008">
    <property type="protein sequence ID" value="KAL1269156.1"/>
    <property type="molecule type" value="Genomic_DNA"/>
</dbReference>
<gene>
    <name evidence="2" type="ORF">QQF64_031445</name>
</gene>
<feature type="transmembrane region" description="Helical" evidence="1">
    <location>
        <begin position="33"/>
        <end position="54"/>
    </location>
</feature>